<feature type="compositionally biased region" description="Basic and acidic residues" evidence="1">
    <location>
        <begin position="162"/>
        <end position="176"/>
    </location>
</feature>
<protein>
    <submittedName>
        <fullName evidence="2">Uncharacterized protein</fullName>
    </submittedName>
</protein>
<comment type="caution">
    <text evidence="2">The sequence shown here is derived from an EMBL/GenBank/DDBJ whole genome shotgun (WGS) entry which is preliminary data.</text>
</comment>
<evidence type="ECO:0000313" key="3">
    <source>
        <dbReference type="Proteomes" id="UP000233551"/>
    </source>
</evidence>
<organism evidence="2 3">
    <name type="scientific">Punica granatum</name>
    <name type="common">Pomegranate</name>
    <dbReference type="NCBI Taxonomy" id="22663"/>
    <lineage>
        <taxon>Eukaryota</taxon>
        <taxon>Viridiplantae</taxon>
        <taxon>Streptophyta</taxon>
        <taxon>Embryophyta</taxon>
        <taxon>Tracheophyta</taxon>
        <taxon>Spermatophyta</taxon>
        <taxon>Magnoliopsida</taxon>
        <taxon>eudicotyledons</taxon>
        <taxon>Gunneridae</taxon>
        <taxon>Pentapetalae</taxon>
        <taxon>rosids</taxon>
        <taxon>malvids</taxon>
        <taxon>Myrtales</taxon>
        <taxon>Lythraceae</taxon>
        <taxon>Punica</taxon>
    </lineage>
</organism>
<name>A0A2I0HHD3_PUNGR</name>
<feature type="region of interest" description="Disordered" evidence="1">
    <location>
        <begin position="1"/>
        <end position="95"/>
    </location>
</feature>
<keyword evidence="3" id="KW-1185">Reference proteome</keyword>
<evidence type="ECO:0000256" key="1">
    <source>
        <dbReference type="SAM" id="MobiDB-lite"/>
    </source>
</evidence>
<reference evidence="2 3" key="1">
    <citation type="submission" date="2017-11" db="EMBL/GenBank/DDBJ databases">
        <title>De-novo sequencing of pomegranate (Punica granatum L.) genome.</title>
        <authorList>
            <person name="Akparov Z."/>
            <person name="Amiraslanov A."/>
            <person name="Hajiyeva S."/>
            <person name="Abbasov M."/>
            <person name="Kaur K."/>
            <person name="Hamwieh A."/>
            <person name="Solovyev V."/>
            <person name="Salamov A."/>
            <person name="Braich B."/>
            <person name="Kosarev P."/>
            <person name="Mahmoud A."/>
            <person name="Hajiyev E."/>
            <person name="Babayeva S."/>
            <person name="Izzatullayeva V."/>
            <person name="Mammadov A."/>
            <person name="Mammadov A."/>
            <person name="Sharifova S."/>
            <person name="Ojaghi J."/>
            <person name="Eynullazada K."/>
            <person name="Bayramov B."/>
            <person name="Abdulazimova A."/>
            <person name="Shahmuradov I."/>
        </authorList>
    </citation>
    <scope>NUCLEOTIDE SEQUENCE [LARGE SCALE GENOMIC DNA]</scope>
    <source>
        <strain evidence="3">cv. AG2017</strain>
        <tissue evidence="2">Leaf</tissue>
    </source>
</reference>
<feature type="compositionally biased region" description="Polar residues" evidence="1">
    <location>
        <begin position="62"/>
        <end position="74"/>
    </location>
</feature>
<dbReference type="EMBL" id="PGOL01009186">
    <property type="protein sequence ID" value="PKI31095.1"/>
    <property type="molecule type" value="Genomic_DNA"/>
</dbReference>
<gene>
    <name evidence="2" type="ORF">CRG98_048514</name>
</gene>
<feature type="region of interest" description="Disordered" evidence="1">
    <location>
        <begin position="160"/>
        <end position="187"/>
    </location>
</feature>
<feature type="compositionally biased region" description="Basic and acidic residues" evidence="1">
    <location>
        <begin position="15"/>
        <end position="37"/>
    </location>
</feature>
<dbReference type="AlphaFoldDB" id="A0A2I0HHD3"/>
<proteinExistence type="predicted"/>
<feature type="compositionally biased region" description="Polar residues" evidence="1">
    <location>
        <begin position="38"/>
        <end position="50"/>
    </location>
</feature>
<dbReference type="Proteomes" id="UP000233551">
    <property type="component" value="Unassembled WGS sequence"/>
</dbReference>
<evidence type="ECO:0000313" key="2">
    <source>
        <dbReference type="EMBL" id="PKI31095.1"/>
    </source>
</evidence>
<sequence length="187" mass="20413">MTDKQEDSLPPTRAVRSDPHCDCDEPQTRPARRDRTAQEPTRSNATSSSGPGAGYRRPAASSRPNLPNQLSPESRTGARPSPRLDAKGRSFQPRAVRSWVKNQCPGNQTRGIFSRGGISSIRDSIRVTVGLLRVRNLGIKNRCVLGLMDEMGNFDGSFLAHSEPEEGNRKGGEIPHESTCQPIALPT</sequence>
<accession>A0A2I0HHD3</accession>